<comment type="similarity">
    <text evidence="2">Belongs to the NAF1 family.</text>
</comment>
<name>A0A8B7NLY2_HYAAZ</name>
<dbReference type="GO" id="GO:0003723">
    <property type="term" value="F:RNA binding"/>
    <property type="evidence" value="ECO:0007669"/>
    <property type="project" value="UniProtKB-KW"/>
</dbReference>
<evidence type="ECO:0000313" key="10">
    <source>
        <dbReference type="Proteomes" id="UP000694843"/>
    </source>
</evidence>
<dbReference type="InterPro" id="IPR007504">
    <property type="entry name" value="H/ACA_rnp_Gar1/Naf1"/>
</dbReference>
<dbReference type="KEGG" id="hazt:108671627"/>
<feature type="compositionally biased region" description="Basic and acidic residues" evidence="9">
    <location>
        <begin position="490"/>
        <end position="501"/>
    </location>
</feature>
<feature type="region of interest" description="Disordered" evidence="9">
    <location>
        <begin position="283"/>
        <end position="364"/>
    </location>
</feature>
<feature type="region of interest" description="Disordered" evidence="9">
    <location>
        <begin position="684"/>
        <end position="875"/>
    </location>
</feature>
<evidence type="ECO:0000256" key="6">
    <source>
        <dbReference type="ARBA" id="ARBA00022553"/>
    </source>
</evidence>
<comment type="subcellular location">
    <subcellularLocation>
        <location evidence="1">Nucleus</location>
    </subcellularLocation>
</comment>
<keyword evidence="5" id="KW-0698">rRNA processing</keyword>
<feature type="compositionally biased region" description="Low complexity" evidence="9">
    <location>
        <begin position="757"/>
        <end position="775"/>
    </location>
</feature>
<evidence type="ECO:0000256" key="9">
    <source>
        <dbReference type="SAM" id="MobiDB-lite"/>
    </source>
</evidence>
<dbReference type="OMA" id="NINCKQR"/>
<feature type="compositionally biased region" description="Polar residues" evidence="9">
    <location>
        <begin position="847"/>
        <end position="860"/>
    </location>
</feature>
<evidence type="ECO:0000256" key="5">
    <source>
        <dbReference type="ARBA" id="ARBA00022552"/>
    </source>
</evidence>
<dbReference type="GO" id="GO:0006364">
    <property type="term" value="P:rRNA processing"/>
    <property type="evidence" value="ECO:0007669"/>
    <property type="project" value="UniProtKB-KW"/>
</dbReference>
<keyword evidence="7" id="KW-0694">RNA-binding</keyword>
<evidence type="ECO:0000313" key="11">
    <source>
        <dbReference type="RefSeq" id="XP_018014684.1"/>
    </source>
</evidence>
<feature type="compositionally biased region" description="Low complexity" evidence="9">
    <location>
        <begin position="544"/>
        <end position="563"/>
    </location>
</feature>
<keyword evidence="4" id="KW-0690">Ribosome biogenesis</keyword>
<proteinExistence type="inferred from homology"/>
<dbReference type="Proteomes" id="UP000694843">
    <property type="component" value="Unplaced"/>
</dbReference>
<evidence type="ECO:0000256" key="3">
    <source>
        <dbReference type="ARBA" id="ARBA00021438"/>
    </source>
</evidence>
<feature type="compositionally biased region" description="Basic and acidic residues" evidence="9">
    <location>
        <begin position="715"/>
        <end position="726"/>
    </location>
</feature>
<dbReference type="GO" id="GO:0000493">
    <property type="term" value="P:box H/ACA snoRNP assembly"/>
    <property type="evidence" value="ECO:0007669"/>
    <property type="project" value="InterPro"/>
</dbReference>
<dbReference type="OrthoDB" id="21550at2759"/>
<dbReference type="GO" id="GO:0005732">
    <property type="term" value="C:sno(s)RNA-containing ribonucleoprotein complex"/>
    <property type="evidence" value="ECO:0007669"/>
    <property type="project" value="InterPro"/>
</dbReference>
<dbReference type="PANTHER" id="PTHR31633">
    <property type="entry name" value="H/ACA RIBONUCLEOPROTEIN COMPLEX NON-CORE SUBUNIT NAF1"/>
    <property type="match status" value="1"/>
</dbReference>
<evidence type="ECO:0000256" key="1">
    <source>
        <dbReference type="ARBA" id="ARBA00004123"/>
    </source>
</evidence>
<organism evidence="10 11">
    <name type="scientific">Hyalella azteca</name>
    <name type="common">Amphipod</name>
    <dbReference type="NCBI Taxonomy" id="294128"/>
    <lineage>
        <taxon>Eukaryota</taxon>
        <taxon>Metazoa</taxon>
        <taxon>Ecdysozoa</taxon>
        <taxon>Arthropoda</taxon>
        <taxon>Crustacea</taxon>
        <taxon>Multicrustacea</taxon>
        <taxon>Malacostraca</taxon>
        <taxon>Eumalacostraca</taxon>
        <taxon>Peracarida</taxon>
        <taxon>Amphipoda</taxon>
        <taxon>Senticaudata</taxon>
        <taxon>Talitrida</taxon>
        <taxon>Talitroidea</taxon>
        <taxon>Hyalellidae</taxon>
        <taxon>Hyalella</taxon>
    </lineage>
</organism>
<dbReference type="InterPro" id="IPR009000">
    <property type="entry name" value="Transl_B-barrel_sf"/>
</dbReference>
<feature type="compositionally biased region" description="Pro residues" evidence="9">
    <location>
        <begin position="698"/>
        <end position="708"/>
    </location>
</feature>
<dbReference type="Pfam" id="PF04410">
    <property type="entry name" value="Gar1"/>
    <property type="match status" value="1"/>
</dbReference>
<keyword evidence="6" id="KW-0597">Phosphoprotein</keyword>
<evidence type="ECO:0000256" key="8">
    <source>
        <dbReference type="ARBA" id="ARBA00023242"/>
    </source>
</evidence>
<keyword evidence="8" id="KW-0539">Nucleus</keyword>
<dbReference type="SUPFAM" id="SSF50447">
    <property type="entry name" value="Translation proteins"/>
    <property type="match status" value="1"/>
</dbReference>
<evidence type="ECO:0000256" key="7">
    <source>
        <dbReference type="ARBA" id="ARBA00022884"/>
    </source>
</evidence>
<dbReference type="GO" id="GO:0001522">
    <property type="term" value="P:pseudouridine synthesis"/>
    <property type="evidence" value="ECO:0007669"/>
    <property type="project" value="InterPro"/>
</dbReference>
<dbReference type="AlphaFoldDB" id="A0A8B7NLY2"/>
<gene>
    <name evidence="11" type="primary">LOC108671627</name>
</gene>
<accession>A0A8B7NLY2</accession>
<dbReference type="InterPro" id="IPR040309">
    <property type="entry name" value="Naf1"/>
</dbReference>
<evidence type="ECO:0000256" key="2">
    <source>
        <dbReference type="ARBA" id="ARBA00009801"/>
    </source>
</evidence>
<dbReference type="Gene3D" id="2.40.10.230">
    <property type="entry name" value="Probable tRNA pseudouridine synthase domain"/>
    <property type="match status" value="1"/>
</dbReference>
<evidence type="ECO:0000256" key="4">
    <source>
        <dbReference type="ARBA" id="ARBA00022517"/>
    </source>
</evidence>
<dbReference type="InterPro" id="IPR038664">
    <property type="entry name" value="Gar1/Naf1_Cbf5-bd_sf"/>
</dbReference>
<dbReference type="PANTHER" id="PTHR31633:SF1">
    <property type="entry name" value="H_ACA RIBONUCLEOPROTEIN COMPLEX NON-CORE SUBUNIT NAF1"/>
    <property type="match status" value="1"/>
</dbReference>
<keyword evidence="10" id="KW-1185">Reference proteome</keyword>
<dbReference type="GO" id="GO:0005634">
    <property type="term" value="C:nucleus"/>
    <property type="evidence" value="ECO:0007669"/>
    <property type="project" value="UniProtKB-SubCell"/>
</dbReference>
<reference evidence="11" key="1">
    <citation type="submission" date="2025-08" db="UniProtKB">
        <authorList>
            <consortium name="RefSeq"/>
        </authorList>
    </citation>
    <scope>IDENTIFICATION</scope>
    <source>
        <tissue evidence="11">Whole organism</tissue>
    </source>
</reference>
<feature type="compositionally biased region" description="Pro residues" evidence="9">
    <location>
        <begin position="820"/>
        <end position="835"/>
    </location>
</feature>
<feature type="compositionally biased region" description="Acidic residues" evidence="9">
    <location>
        <begin position="314"/>
        <end position="326"/>
    </location>
</feature>
<dbReference type="RefSeq" id="XP_018014684.1">
    <property type="nucleotide sequence ID" value="XM_018159195.2"/>
</dbReference>
<protein>
    <recommendedName>
        <fullName evidence="3">H/ACA ribonucleoprotein complex non-core subunit NAF1</fullName>
    </recommendedName>
</protein>
<feature type="region of interest" description="Disordered" evidence="9">
    <location>
        <begin position="490"/>
        <end position="577"/>
    </location>
</feature>
<feature type="region of interest" description="Disordered" evidence="9">
    <location>
        <begin position="218"/>
        <end position="242"/>
    </location>
</feature>
<feature type="region of interest" description="Disordered" evidence="9">
    <location>
        <begin position="123"/>
        <end position="151"/>
    </location>
</feature>
<sequence>MDLHEKIQSPSSSSVPEEEVFFAELIISDSGEAVVSSQTLVSSVKNSSLLQPNVPSSEKSKSCYIEEKFKHLESKGENLLSPIILKSSSAQKDDARGKISVTKTNSDSPITRSSITIKVLTHAEKDASPSNVSSAAMNKDAAETNSESNQTSLTEAHITMPGHNNPEINNSNETIAGVKEVEDHALLASKIEKEFKNNEISVQPSSMSEVNLDSPSVARIGMEPNGHLADDENLGSISDGKNSNEITHIEENRCCDQLTTDVEILDHEISSTLEYRVQPSLIDVSSDGGWTSDSEADSEEEKESCVENAASSSSEEEESSSEESSSEESSSSSKRDEPNARNAEREQIFVLMPKNGKKTKNKNEGSRLPLEIGLEDLPKIEYLQISVPEEEAQSIGVITSFVEQLVIVESYPNLRAIDLGSILFLKNGQEALGEIFDVMGCVDQPSYVVRFNSHQHILDRGIAVGDMVFSAPRTNHCTFVDVEGLMRHGGSDASWENDKEAPPCYVEYSDDEDERSSRKAKKSARRTDDTFMIKPEPYQKRSRPANNRSNTNNRGNNNNYFSRPTSSSFGWTSNDIAGPHKRGNQIASGYPFGNHQTFGNNRPCNRKYADFSVMNSQGNMSRPSPGDKDPWMFGNNSVSANTSLPPPPPFTGGPMLRQPYFPPHSGPPPFMPRPPPSLFNTSMSPPTSGVIRPYVAATPPPPPPPPGETLPSSHGEFRPPPPRETRPALTCLGEFRPPHPPSPHSRFNVTTPPPSNFFTDSSGFSFGGPPSTFSSMRSQPQMYTHETPPPISDQGNSARTFPFGGTNAPSVPVHGSNSAPVPPPNINPWAVPPPSLQQTFPPGAHGNFSSYPQSSDSRSFSARLPFDPTIKPPSS</sequence>
<dbReference type="GeneID" id="108671627"/>
<feature type="compositionally biased region" description="Basic and acidic residues" evidence="9">
    <location>
        <begin position="333"/>
        <end position="347"/>
    </location>
</feature>
<feature type="compositionally biased region" description="Polar residues" evidence="9">
    <location>
        <begin position="564"/>
        <end position="575"/>
    </location>
</feature>